<feature type="domain" description="BLUF" evidence="1">
    <location>
        <begin position="1"/>
        <end position="92"/>
    </location>
</feature>
<dbReference type="EMBL" id="WPIK01000017">
    <property type="protein sequence ID" value="MVN23070.1"/>
    <property type="molecule type" value="Genomic_DNA"/>
</dbReference>
<dbReference type="GO" id="GO:0009882">
    <property type="term" value="F:blue light photoreceptor activity"/>
    <property type="evidence" value="ECO:0007669"/>
    <property type="project" value="InterPro"/>
</dbReference>
<keyword evidence="3" id="KW-1185">Reference proteome</keyword>
<dbReference type="Proteomes" id="UP000462014">
    <property type="component" value="Unassembled WGS sequence"/>
</dbReference>
<name>A0A7K1T1A0_9SPHI</name>
<dbReference type="RefSeq" id="WP_157568936.1">
    <property type="nucleotide sequence ID" value="NZ_WPIK01000017.1"/>
</dbReference>
<dbReference type="Gene3D" id="3.30.70.100">
    <property type="match status" value="1"/>
</dbReference>
<dbReference type="SMART" id="SM01034">
    <property type="entry name" value="BLUF"/>
    <property type="match status" value="1"/>
</dbReference>
<dbReference type="AlphaFoldDB" id="A0A7K1T1A0"/>
<evidence type="ECO:0000313" key="3">
    <source>
        <dbReference type="Proteomes" id="UP000462014"/>
    </source>
</evidence>
<reference evidence="2 3" key="1">
    <citation type="submission" date="2019-12" db="EMBL/GenBank/DDBJ databases">
        <title>Mucilaginibacter sp. HMF7410 genome sequencing and assembly.</title>
        <authorList>
            <person name="Kang H."/>
            <person name="Cha I."/>
            <person name="Kim H."/>
            <person name="Joh K."/>
        </authorList>
    </citation>
    <scope>NUCLEOTIDE SEQUENCE [LARGE SCALE GENOMIC DNA]</scope>
    <source>
        <strain evidence="2 3">HMF7410</strain>
    </source>
</reference>
<evidence type="ECO:0000313" key="2">
    <source>
        <dbReference type="EMBL" id="MVN23070.1"/>
    </source>
</evidence>
<dbReference type="GO" id="GO:0071949">
    <property type="term" value="F:FAD binding"/>
    <property type="evidence" value="ECO:0007669"/>
    <property type="project" value="InterPro"/>
</dbReference>
<evidence type="ECO:0000259" key="1">
    <source>
        <dbReference type="PROSITE" id="PS50925"/>
    </source>
</evidence>
<accession>A0A7K1T1A0</accession>
<dbReference type="PROSITE" id="PS50925">
    <property type="entry name" value="BLUF"/>
    <property type="match status" value="1"/>
</dbReference>
<dbReference type="SUPFAM" id="SSF54975">
    <property type="entry name" value="Acylphosphatase/BLUF domain-like"/>
    <property type="match status" value="1"/>
</dbReference>
<sequence length="140" mass="16013">MKYIIYMSTASMYFQTGMLETMLIHFRKNNEANKITGMMLFGDGIFLQVLEGNDRDVDTLIKKIKKDNRHHSVIQLDCQTIEERIFPDWSMGFKVASAEDFTAIKGFADPASPNFLPAQKGEQHPALSILKRFAESTRMT</sequence>
<comment type="caution">
    <text evidence="2">The sequence shown here is derived from an EMBL/GenBank/DDBJ whole genome shotgun (WGS) entry which is preliminary data.</text>
</comment>
<protein>
    <recommendedName>
        <fullName evidence="1">BLUF domain-containing protein</fullName>
    </recommendedName>
</protein>
<organism evidence="2 3">
    <name type="scientific">Mucilaginibacter arboris</name>
    <dbReference type="NCBI Taxonomy" id="2682090"/>
    <lineage>
        <taxon>Bacteria</taxon>
        <taxon>Pseudomonadati</taxon>
        <taxon>Bacteroidota</taxon>
        <taxon>Sphingobacteriia</taxon>
        <taxon>Sphingobacteriales</taxon>
        <taxon>Sphingobacteriaceae</taxon>
        <taxon>Mucilaginibacter</taxon>
    </lineage>
</organism>
<proteinExistence type="predicted"/>
<dbReference type="InterPro" id="IPR036046">
    <property type="entry name" value="Acylphosphatase-like_dom_sf"/>
</dbReference>
<dbReference type="InterPro" id="IPR007024">
    <property type="entry name" value="BLUF_domain"/>
</dbReference>
<dbReference type="Pfam" id="PF04940">
    <property type="entry name" value="BLUF"/>
    <property type="match status" value="1"/>
</dbReference>
<gene>
    <name evidence="2" type="ORF">GO621_16205</name>
</gene>